<evidence type="ECO:0000256" key="9">
    <source>
        <dbReference type="ARBA" id="ARBA00023065"/>
    </source>
</evidence>
<evidence type="ECO:0000256" key="6">
    <source>
        <dbReference type="ARBA" id="ARBA00022840"/>
    </source>
</evidence>
<comment type="function">
    <text evidence="11">Part of the high-affinity ATP-driven potassium transport (or Kdp) system, which catalyzes the hydrolysis of ATP coupled with the electrogenic transport of potassium into the cytoplasm. This subunit acts as a catalytic chaperone that increases the ATP-binding affinity of the ATP-hydrolyzing subunit KdpB by the formation of a transient KdpB/KdpC/ATP ternary complex.</text>
</comment>
<keyword evidence="2 11" id="KW-1003">Cell membrane</keyword>
<keyword evidence="4 11" id="KW-0812">Transmembrane</keyword>
<name>A0ABV3QP58_9GAMM</name>
<proteinExistence type="inferred from homology"/>
<evidence type="ECO:0000256" key="2">
    <source>
        <dbReference type="ARBA" id="ARBA00022475"/>
    </source>
</evidence>
<dbReference type="HAMAP" id="MF_00276">
    <property type="entry name" value="KdpC"/>
    <property type="match status" value="1"/>
</dbReference>
<dbReference type="InterPro" id="IPR003820">
    <property type="entry name" value="KdpC"/>
</dbReference>
<organism evidence="12 13">
    <name type="scientific">Rhodanobacter geophilus</name>
    <dbReference type="NCBI Taxonomy" id="3162488"/>
    <lineage>
        <taxon>Bacteria</taxon>
        <taxon>Pseudomonadati</taxon>
        <taxon>Pseudomonadota</taxon>
        <taxon>Gammaproteobacteria</taxon>
        <taxon>Lysobacterales</taxon>
        <taxon>Rhodanobacteraceae</taxon>
        <taxon>Rhodanobacter</taxon>
    </lineage>
</organism>
<dbReference type="PANTHER" id="PTHR30042:SF2">
    <property type="entry name" value="POTASSIUM-TRANSPORTING ATPASE KDPC SUBUNIT"/>
    <property type="match status" value="1"/>
</dbReference>
<gene>
    <name evidence="11 12" type="primary">kdpC</name>
    <name evidence="12" type="ORF">ABQJ56_09125</name>
</gene>
<comment type="subunit">
    <text evidence="11">The system is composed of three essential subunits: KdpA, KdpB and KdpC.</text>
</comment>
<keyword evidence="10 11" id="KW-0472">Membrane</keyword>
<comment type="subcellular location">
    <subcellularLocation>
        <location evidence="11">Cell membrane</location>
        <topology evidence="11">Single-pass membrane protein</topology>
    </subcellularLocation>
</comment>
<evidence type="ECO:0000256" key="5">
    <source>
        <dbReference type="ARBA" id="ARBA00022741"/>
    </source>
</evidence>
<accession>A0ABV3QP58</accession>
<keyword evidence="1 11" id="KW-0813">Transport</keyword>
<comment type="caution">
    <text evidence="12">The sequence shown here is derived from an EMBL/GenBank/DDBJ whole genome shotgun (WGS) entry which is preliminary data.</text>
</comment>
<keyword evidence="5 11" id="KW-0547">Nucleotide-binding</keyword>
<evidence type="ECO:0000256" key="3">
    <source>
        <dbReference type="ARBA" id="ARBA00022538"/>
    </source>
</evidence>
<keyword evidence="7 11" id="KW-0630">Potassium</keyword>
<evidence type="ECO:0000256" key="4">
    <source>
        <dbReference type="ARBA" id="ARBA00022692"/>
    </source>
</evidence>
<keyword evidence="9 11" id="KW-0406">Ion transport</keyword>
<sequence length="205" mass="21686">MTDMNLSFRRLVRPVLVSTVFFMLLTGLGYPLATTAAANLLMPWRAHGSVVQRDGVAVGSAVLGQQFERPEYFHPRPSVTADAPYNAGSSGASNLGPTNRKLIDAVAARVKSYRAENGLAADTPVPVDAVTASASGLDPDISPANAQLQLKRVATQRHMSESQLADLLHAHTSGRLLGLLGEPRVNVLKLNLALDAQQSPAVAGK</sequence>
<dbReference type="RefSeq" id="WP_367844702.1">
    <property type="nucleotide sequence ID" value="NZ_JBFOHL010000007.1"/>
</dbReference>
<evidence type="ECO:0000256" key="8">
    <source>
        <dbReference type="ARBA" id="ARBA00022989"/>
    </source>
</evidence>
<dbReference type="PANTHER" id="PTHR30042">
    <property type="entry name" value="POTASSIUM-TRANSPORTING ATPASE C CHAIN"/>
    <property type="match status" value="1"/>
</dbReference>
<keyword evidence="3 11" id="KW-0633">Potassium transport</keyword>
<evidence type="ECO:0000256" key="11">
    <source>
        <dbReference type="HAMAP-Rule" id="MF_00276"/>
    </source>
</evidence>
<evidence type="ECO:0000256" key="10">
    <source>
        <dbReference type="ARBA" id="ARBA00023136"/>
    </source>
</evidence>
<evidence type="ECO:0000256" key="1">
    <source>
        <dbReference type="ARBA" id="ARBA00022448"/>
    </source>
</evidence>
<dbReference type="PIRSF" id="PIRSF001296">
    <property type="entry name" value="K_ATPase_KdpC"/>
    <property type="match status" value="1"/>
</dbReference>
<dbReference type="EMBL" id="JBFOHL010000007">
    <property type="protein sequence ID" value="MEW9624393.1"/>
    <property type="molecule type" value="Genomic_DNA"/>
</dbReference>
<dbReference type="NCBIfam" id="TIGR00681">
    <property type="entry name" value="kdpC"/>
    <property type="match status" value="1"/>
</dbReference>
<keyword evidence="6 11" id="KW-0067">ATP-binding</keyword>
<evidence type="ECO:0000313" key="13">
    <source>
        <dbReference type="Proteomes" id="UP001556170"/>
    </source>
</evidence>
<comment type="similarity">
    <text evidence="11">Belongs to the KdpC family.</text>
</comment>
<dbReference type="NCBIfam" id="NF001454">
    <property type="entry name" value="PRK00315.1"/>
    <property type="match status" value="1"/>
</dbReference>
<keyword evidence="13" id="KW-1185">Reference proteome</keyword>
<evidence type="ECO:0000313" key="12">
    <source>
        <dbReference type="EMBL" id="MEW9624393.1"/>
    </source>
</evidence>
<keyword evidence="8 11" id="KW-1133">Transmembrane helix</keyword>
<reference evidence="12 13" key="1">
    <citation type="submission" date="2024-06" db="EMBL/GenBank/DDBJ databases">
        <authorList>
            <person name="Woo H."/>
        </authorList>
    </citation>
    <scope>NUCLEOTIDE SEQUENCE [LARGE SCALE GENOMIC DNA]</scope>
    <source>
        <strain evidence="12 13">S2-g</strain>
    </source>
</reference>
<evidence type="ECO:0000256" key="7">
    <source>
        <dbReference type="ARBA" id="ARBA00022958"/>
    </source>
</evidence>
<dbReference type="Pfam" id="PF02669">
    <property type="entry name" value="KdpC"/>
    <property type="match status" value="1"/>
</dbReference>
<dbReference type="Proteomes" id="UP001556170">
    <property type="component" value="Unassembled WGS sequence"/>
</dbReference>
<protein>
    <recommendedName>
        <fullName evidence="11">Potassium-transporting ATPase KdpC subunit</fullName>
    </recommendedName>
    <alternativeName>
        <fullName evidence="11">ATP phosphohydrolase [potassium-transporting] C chain</fullName>
    </alternativeName>
    <alternativeName>
        <fullName evidence="11">Potassium-binding and translocating subunit C</fullName>
    </alternativeName>
    <alternativeName>
        <fullName evidence="11">Potassium-translocating ATPase C chain</fullName>
    </alternativeName>
</protein>